<dbReference type="GeneID" id="80883350"/>
<accession>A0AAD7QP04</accession>
<evidence type="ECO:0000256" key="1">
    <source>
        <dbReference type="SAM" id="MobiDB-lite"/>
    </source>
</evidence>
<dbReference type="Proteomes" id="UP001217417">
    <property type="component" value="Unassembled WGS sequence"/>
</dbReference>
<gene>
    <name evidence="2" type="ORF">POJ06DRAFT_257705</name>
</gene>
<organism evidence="2 3">
    <name type="scientific">Lipomyces tetrasporus</name>
    <dbReference type="NCBI Taxonomy" id="54092"/>
    <lineage>
        <taxon>Eukaryota</taxon>
        <taxon>Fungi</taxon>
        <taxon>Dikarya</taxon>
        <taxon>Ascomycota</taxon>
        <taxon>Saccharomycotina</taxon>
        <taxon>Lipomycetes</taxon>
        <taxon>Lipomycetales</taxon>
        <taxon>Lipomycetaceae</taxon>
        <taxon>Lipomyces</taxon>
    </lineage>
</organism>
<evidence type="ECO:0000313" key="2">
    <source>
        <dbReference type="EMBL" id="KAJ8098684.1"/>
    </source>
</evidence>
<protein>
    <submittedName>
        <fullName evidence="2">Uncharacterized protein</fullName>
    </submittedName>
</protein>
<sequence length="289" mass="32409">MDYCGKSQKTIDARRLITRFKDGERLSAHDMDLIDKFREKERLRQKKLRECKRLTAGPPKKRGRRPRTSTSRLAKPKPIDHGPTVNEAKHNSVTQHSQEAVHYQCPHQIGFSVNFMESSYVNLTDSWPLGPRDDYQQDSDARIRCYSEHLTTLFDGTLAGPPIDMSLHDYTTIGPSIEHWRMSSESPTLSCLYRMAATGACSTQLPPLKYSAGSPSYTSMSSPDSTVVTPVSKAPPVENHVGLYQNGPLLVPSLVFGTDSKCDSREPMRQGAIDVGQMAADIFTDHLYY</sequence>
<evidence type="ECO:0000313" key="3">
    <source>
        <dbReference type="Proteomes" id="UP001217417"/>
    </source>
</evidence>
<dbReference type="AlphaFoldDB" id="A0AAD7QP04"/>
<keyword evidence="3" id="KW-1185">Reference proteome</keyword>
<comment type="caution">
    <text evidence="2">The sequence shown here is derived from an EMBL/GenBank/DDBJ whole genome shotgun (WGS) entry which is preliminary data.</text>
</comment>
<dbReference type="EMBL" id="JARPMG010000008">
    <property type="protein sequence ID" value="KAJ8098684.1"/>
    <property type="molecule type" value="Genomic_DNA"/>
</dbReference>
<proteinExistence type="predicted"/>
<feature type="region of interest" description="Disordered" evidence="1">
    <location>
        <begin position="51"/>
        <end position="86"/>
    </location>
</feature>
<name>A0AAD7QP04_9ASCO</name>
<reference evidence="2" key="1">
    <citation type="submission" date="2023-03" db="EMBL/GenBank/DDBJ databases">
        <title>Near-Complete genome sequence of Lipomyces tetrasporous NRRL Y-64009, an oleaginous yeast capable of growing on lignocellulosic hydrolysates.</title>
        <authorList>
            <consortium name="Lawrence Berkeley National Laboratory"/>
            <person name="Jagtap S.S."/>
            <person name="Liu J.-J."/>
            <person name="Walukiewicz H.E."/>
            <person name="Pangilinan J."/>
            <person name="Lipzen A."/>
            <person name="Ahrendt S."/>
            <person name="Koriabine M."/>
            <person name="Cobaugh K."/>
            <person name="Salamov A."/>
            <person name="Yoshinaga Y."/>
            <person name="Ng V."/>
            <person name="Daum C."/>
            <person name="Grigoriev I.V."/>
            <person name="Slininger P.J."/>
            <person name="Dien B.S."/>
            <person name="Jin Y.-S."/>
            <person name="Rao C.V."/>
        </authorList>
    </citation>
    <scope>NUCLEOTIDE SEQUENCE</scope>
    <source>
        <strain evidence="2">NRRL Y-64009</strain>
    </source>
</reference>
<dbReference type="RefSeq" id="XP_056042134.1">
    <property type="nucleotide sequence ID" value="XM_056188184.1"/>
</dbReference>